<reference evidence="1" key="1">
    <citation type="submission" date="2020-05" db="UniProtKB">
        <authorList>
            <consortium name="EnsemblMetazoa"/>
        </authorList>
    </citation>
    <scope>IDENTIFICATION</scope>
    <source>
        <strain evidence="1">MAF</strain>
    </source>
</reference>
<proteinExistence type="predicted"/>
<protein>
    <submittedName>
        <fullName evidence="1">Uncharacterized protein</fullName>
    </submittedName>
</protein>
<accession>A0A182UTL5</accession>
<dbReference type="AlphaFoldDB" id="A0A182UTL5"/>
<dbReference type="VEuPathDB" id="VectorBase:AMEM003411"/>
<sequence>MGPYLTVLGEVRLYHHLDRVRLRRVHHQPGASFQRQLQRERPRQRGNTLYTPICETASSVPSWIEGDPFITNRRAKYSGQPRAISSTWRLTMARTCCFAVLCPFAVMPWLLSRLTASRFSCGDIRMHGVTPNTSAVIWLNSRSSAAGAVTVSLGRNTSLRTRSVQVTRLYVRQAAAGAFSDGFICTGRTGAGGSAIAPSSSFSLYTEPSSLAASARPHESMKLSLAPNVSRSWRCTNDGISDWFCWCAFWAAIMLPWIGGGGAGGVDVGGLIGGGGAGPGGAGGKT</sequence>
<dbReference type="Proteomes" id="UP000075903">
    <property type="component" value="Unassembled WGS sequence"/>
</dbReference>
<keyword evidence="2" id="KW-1185">Reference proteome</keyword>
<organism evidence="1 2">
    <name type="scientific">Anopheles merus</name>
    <name type="common">Mosquito</name>
    <dbReference type="NCBI Taxonomy" id="30066"/>
    <lineage>
        <taxon>Eukaryota</taxon>
        <taxon>Metazoa</taxon>
        <taxon>Ecdysozoa</taxon>
        <taxon>Arthropoda</taxon>
        <taxon>Hexapoda</taxon>
        <taxon>Insecta</taxon>
        <taxon>Pterygota</taxon>
        <taxon>Neoptera</taxon>
        <taxon>Endopterygota</taxon>
        <taxon>Diptera</taxon>
        <taxon>Nematocera</taxon>
        <taxon>Culicoidea</taxon>
        <taxon>Culicidae</taxon>
        <taxon>Anophelinae</taxon>
        <taxon>Anopheles</taxon>
    </lineage>
</organism>
<evidence type="ECO:0000313" key="1">
    <source>
        <dbReference type="EnsemblMetazoa" id="AMEM003411-PA"/>
    </source>
</evidence>
<evidence type="ECO:0000313" key="2">
    <source>
        <dbReference type="Proteomes" id="UP000075903"/>
    </source>
</evidence>
<name>A0A182UTL5_ANOME</name>
<dbReference type="EnsemblMetazoa" id="AMEM003411-RA">
    <property type="protein sequence ID" value="AMEM003411-PA"/>
    <property type="gene ID" value="AMEM003411"/>
</dbReference>